<organism evidence="1">
    <name type="scientific">Anguilla anguilla</name>
    <name type="common">European freshwater eel</name>
    <name type="synonym">Muraena anguilla</name>
    <dbReference type="NCBI Taxonomy" id="7936"/>
    <lineage>
        <taxon>Eukaryota</taxon>
        <taxon>Metazoa</taxon>
        <taxon>Chordata</taxon>
        <taxon>Craniata</taxon>
        <taxon>Vertebrata</taxon>
        <taxon>Euteleostomi</taxon>
        <taxon>Actinopterygii</taxon>
        <taxon>Neopterygii</taxon>
        <taxon>Teleostei</taxon>
        <taxon>Anguilliformes</taxon>
        <taxon>Anguillidae</taxon>
        <taxon>Anguilla</taxon>
    </lineage>
</organism>
<evidence type="ECO:0000313" key="1">
    <source>
        <dbReference type="EMBL" id="JAH71692.1"/>
    </source>
</evidence>
<protein>
    <submittedName>
        <fullName evidence="1">Uncharacterized protein</fullName>
    </submittedName>
</protein>
<sequence length="45" mass="5426">MSYQYLFHYQRCKKGRALSKISLFPMIRCIDGDAVFQDMAFFSRR</sequence>
<name>A0A0E9V0W0_ANGAN</name>
<reference evidence="1" key="2">
    <citation type="journal article" date="2015" name="Fish Shellfish Immunol.">
        <title>Early steps in the European eel (Anguilla anguilla)-Vibrio vulnificus interaction in the gills: Role of the RtxA13 toxin.</title>
        <authorList>
            <person name="Callol A."/>
            <person name="Pajuelo D."/>
            <person name="Ebbesson L."/>
            <person name="Teles M."/>
            <person name="MacKenzie S."/>
            <person name="Amaro C."/>
        </authorList>
    </citation>
    <scope>NUCLEOTIDE SEQUENCE</scope>
</reference>
<dbReference type="AlphaFoldDB" id="A0A0E9V0W0"/>
<accession>A0A0E9V0W0</accession>
<dbReference type="EMBL" id="GBXM01036885">
    <property type="protein sequence ID" value="JAH71692.1"/>
    <property type="molecule type" value="Transcribed_RNA"/>
</dbReference>
<proteinExistence type="predicted"/>
<reference evidence="1" key="1">
    <citation type="submission" date="2014-11" db="EMBL/GenBank/DDBJ databases">
        <authorList>
            <person name="Amaro Gonzalez C."/>
        </authorList>
    </citation>
    <scope>NUCLEOTIDE SEQUENCE</scope>
</reference>